<keyword evidence="6" id="KW-0677">Repeat</keyword>
<feature type="compositionally biased region" description="Polar residues" evidence="13">
    <location>
        <begin position="523"/>
        <end position="532"/>
    </location>
</feature>
<feature type="domain" description="Fibronectin type-III" evidence="15">
    <location>
        <begin position="674"/>
        <end position="765"/>
    </location>
</feature>
<feature type="compositionally biased region" description="Basic residues" evidence="13">
    <location>
        <begin position="1419"/>
        <end position="1430"/>
    </location>
</feature>
<comment type="similarity">
    <text evidence="2 11">Belongs to the TCP-1 chaperonin family.</text>
</comment>
<evidence type="ECO:0000256" key="8">
    <source>
        <dbReference type="ARBA" id="ARBA00022840"/>
    </source>
</evidence>
<dbReference type="Gene3D" id="1.10.560.10">
    <property type="entry name" value="GroEL-like equatorial domain"/>
    <property type="match status" value="1"/>
</dbReference>
<evidence type="ECO:0000256" key="12">
    <source>
        <dbReference type="RuleBase" id="RU004192"/>
    </source>
</evidence>
<protein>
    <recommendedName>
        <fullName evidence="3 12">T-complex protein 1 subunit delta</fullName>
    </recommendedName>
</protein>
<dbReference type="SUPFAM" id="SSF49265">
    <property type="entry name" value="Fibronectin type III"/>
    <property type="match status" value="1"/>
</dbReference>
<comment type="catalytic activity">
    <reaction evidence="10">
        <text>ATP + H2O = ADP + phosphate + H(+)</text>
        <dbReference type="Rhea" id="RHEA:13065"/>
        <dbReference type="ChEBI" id="CHEBI:15377"/>
        <dbReference type="ChEBI" id="CHEBI:15378"/>
        <dbReference type="ChEBI" id="CHEBI:30616"/>
        <dbReference type="ChEBI" id="CHEBI:43474"/>
        <dbReference type="ChEBI" id="CHEBI:456216"/>
    </reaction>
</comment>
<dbReference type="Pfam" id="PF10595">
    <property type="entry name" value="FAM161A_B"/>
    <property type="match status" value="1"/>
</dbReference>
<dbReference type="EMBL" id="WHWB01032923">
    <property type="protein sequence ID" value="KAJ7422954.1"/>
    <property type="molecule type" value="Genomic_DNA"/>
</dbReference>
<evidence type="ECO:0000256" key="7">
    <source>
        <dbReference type="ARBA" id="ARBA00022741"/>
    </source>
</evidence>
<keyword evidence="17" id="KW-1185">Reference proteome</keyword>
<feature type="compositionally biased region" description="Basic and acidic residues" evidence="13">
    <location>
        <begin position="1613"/>
        <end position="1624"/>
    </location>
</feature>
<keyword evidence="5" id="KW-0433">Leucine-rich repeat</keyword>
<feature type="compositionally biased region" description="Basic and acidic residues" evidence="13">
    <location>
        <begin position="1815"/>
        <end position="1829"/>
    </location>
</feature>
<dbReference type="InterPro" id="IPR019579">
    <property type="entry name" value="FAM161A/B"/>
</dbReference>
<dbReference type="InterPro" id="IPR003961">
    <property type="entry name" value="FN3_dom"/>
</dbReference>
<dbReference type="PROSITE" id="PS51450">
    <property type="entry name" value="LRR"/>
    <property type="match status" value="2"/>
</dbReference>
<evidence type="ECO:0000256" key="1">
    <source>
        <dbReference type="ARBA" id="ARBA00004496"/>
    </source>
</evidence>
<dbReference type="SUPFAM" id="SSF54849">
    <property type="entry name" value="GroEL-intermediate domain like"/>
    <property type="match status" value="1"/>
</dbReference>
<dbReference type="SMART" id="SM00369">
    <property type="entry name" value="LRR_TYP"/>
    <property type="match status" value="3"/>
</dbReference>
<feature type="region of interest" description="Disordered" evidence="13">
    <location>
        <begin position="1692"/>
        <end position="1739"/>
    </location>
</feature>
<dbReference type="NCBIfam" id="NF041082">
    <property type="entry name" value="thermosome_alpha"/>
    <property type="match status" value="1"/>
</dbReference>
<accession>A0ABQ9DIL5</accession>
<feature type="region of interest" description="Disordered" evidence="13">
    <location>
        <begin position="523"/>
        <end position="570"/>
    </location>
</feature>
<dbReference type="PRINTS" id="PR00304">
    <property type="entry name" value="TCOMPLEXTCP1"/>
</dbReference>
<gene>
    <name evidence="16" type="ORF">WISP_36007</name>
</gene>
<dbReference type="InterPro" id="IPR001611">
    <property type="entry name" value="Leu-rich_rpt"/>
</dbReference>
<dbReference type="PROSITE" id="PS00995">
    <property type="entry name" value="TCP1_3"/>
    <property type="match status" value="1"/>
</dbReference>
<dbReference type="InterPro" id="IPR032675">
    <property type="entry name" value="LRR_dom_sf"/>
</dbReference>
<evidence type="ECO:0000256" key="9">
    <source>
        <dbReference type="ARBA" id="ARBA00023186"/>
    </source>
</evidence>
<dbReference type="Pfam" id="PF00118">
    <property type="entry name" value="Cpn60_TCP1"/>
    <property type="match status" value="1"/>
</dbReference>
<organism evidence="16 17">
    <name type="scientific">Willisornis vidua</name>
    <name type="common">Xingu scale-backed antbird</name>
    <dbReference type="NCBI Taxonomy" id="1566151"/>
    <lineage>
        <taxon>Eukaryota</taxon>
        <taxon>Metazoa</taxon>
        <taxon>Chordata</taxon>
        <taxon>Craniata</taxon>
        <taxon>Vertebrata</taxon>
        <taxon>Euteleostomi</taxon>
        <taxon>Archelosauria</taxon>
        <taxon>Archosauria</taxon>
        <taxon>Dinosauria</taxon>
        <taxon>Saurischia</taxon>
        <taxon>Theropoda</taxon>
        <taxon>Coelurosauria</taxon>
        <taxon>Aves</taxon>
        <taxon>Neognathae</taxon>
        <taxon>Neoaves</taxon>
        <taxon>Telluraves</taxon>
        <taxon>Australaves</taxon>
        <taxon>Passeriformes</taxon>
        <taxon>Thamnophilidae</taxon>
        <taxon>Willisornis</taxon>
    </lineage>
</organism>
<evidence type="ECO:0000256" key="5">
    <source>
        <dbReference type="ARBA" id="ARBA00022614"/>
    </source>
</evidence>
<feature type="compositionally biased region" description="Acidic residues" evidence="13">
    <location>
        <begin position="1957"/>
        <end position="1991"/>
    </location>
</feature>
<comment type="caution">
    <text evidence="16">The sequence shown here is derived from an EMBL/GenBank/DDBJ whole genome shotgun (WGS) entry which is preliminary data.</text>
</comment>
<evidence type="ECO:0000256" key="4">
    <source>
        <dbReference type="ARBA" id="ARBA00022490"/>
    </source>
</evidence>
<keyword evidence="8 11" id="KW-0067">ATP-binding</keyword>
<dbReference type="NCBIfam" id="NF041083">
    <property type="entry name" value="thermosome_beta"/>
    <property type="match status" value="1"/>
</dbReference>
<dbReference type="PROSITE" id="PS50853">
    <property type="entry name" value="FN3"/>
    <property type="match status" value="1"/>
</dbReference>
<evidence type="ECO:0000259" key="15">
    <source>
        <dbReference type="PROSITE" id="PS50853"/>
    </source>
</evidence>
<dbReference type="Gene3D" id="2.60.40.10">
    <property type="entry name" value="Immunoglobulins"/>
    <property type="match status" value="1"/>
</dbReference>
<dbReference type="Gene3D" id="3.30.260.10">
    <property type="entry name" value="TCP-1-like chaperonin intermediate domain"/>
    <property type="match status" value="1"/>
</dbReference>
<dbReference type="SMART" id="SM00060">
    <property type="entry name" value="FN3"/>
    <property type="match status" value="1"/>
</dbReference>
<dbReference type="NCBIfam" id="TIGR02342">
    <property type="entry name" value="chap_CCT_delta"/>
    <property type="match status" value="1"/>
</dbReference>
<dbReference type="InterPro" id="IPR002423">
    <property type="entry name" value="Cpn60/GroEL/TCP-1"/>
</dbReference>
<dbReference type="SUPFAM" id="SSF52058">
    <property type="entry name" value="L domain-like"/>
    <property type="match status" value="1"/>
</dbReference>
<dbReference type="InterPro" id="IPR027409">
    <property type="entry name" value="GroEL-like_apical_dom_sf"/>
</dbReference>
<name>A0ABQ9DIL5_9PASS</name>
<dbReference type="Pfam" id="PF13855">
    <property type="entry name" value="LRR_8"/>
    <property type="match status" value="2"/>
</dbReference>
<dbReference type="InterPro" id="IPR013783">
    <property type="entry name" value="Ig-like_fold"/>
</dbReference>
<evidence type="ECO:0000313" key="17">
    <source>
        <dbReference type="Proteomes" id="UP001145742"/>
    </source>
</evidence>
<feature type="region of interest" description="Disordered" evidence="13">
    <location>
        <begin position="582"/>
        <end position="634"/>
    </location>
</feature>
<evidence type="ECO:0000256" key="3">
    <source>
        <dbReference type="ARBA" id="ARBA00016107"/>
    </source>
</evidence>
<dbReference type="InterPro" id="IPR053374">
    <property type="entry name" value="TCP-1_chaperonin"/>
</dbReference>
<dbReference type="InterPro" id="IPR017998">
    <property type="entry name" value="Chaperone_TCP-1"/>
</dbReference>
<dbReference type="SUPFAM" id="SSF52029">
    <property type="entry name" value="GroEL apical domain-like"/>
    <property type="match status" value="1"/>
</dbReference>
<feature type="region of interest" description="Disordered" evidence="13">
    <location>
        <begin position="1354"/>
        <end position="1391"/>
    </location>
</feature>
<dbReference type="SUPFAM" id="SSF48592">
    <property type="entry name" value="GroEL equatorial domain-like"/>
    <property type="match status" value="1"/>
</dbReference>
<feature type="region of interest" description="Disordered" evidence="13">
    <location>
        <begin position="1815"/>
        <end position="1991"/>
    </location>
</feature>
<dbReference type="CDD" id="cd00063">
    <property type="entry name" value="FN3"/>
    <property type="match status" value="1"/>
</dbReference>
<feature type="signal peptide" evidence="14">
    <location>
        <begin position="1"/>
        <end position="17"/>
    </location>
</feature>
<dbReference type="Gene3D" id="3.50.7.10">
    <property type="entry name" value="GroEL"/>
    <property type="match status" value="1"/>
</dbReference>
<feature type="region of interest" description="Disordered" evidence="13">
    <location>
        <begin position="1409"/>
        <end position="1435"/>
    </location>
</feature>
<dbReference type="Gene3D" id="3.80.10.10">
    <property type="entry name" value="Ribonuclease Inhibitor"/>
    <property type="match status" value="2"/>
</dbReference>
<dbReference type="InterPro" id="IPR036116">
    <property type="entry name" value="FN3_sf"/>
</dbReference>
<dbReference type="Pfam" id="PF00041">
    <property type="entry name" value="fn3"/>
    <property type="match status" value="1"/>
</dbReference>
<dbReference type="InterPro" id="IPR054827">
    <property type="entry name" value="thermosome_alpha"/>
</dbReference>
<reference evidence="16" key="1">
    <citation type="submission" date="2019-10" db="EMBL/GenBank/DDBJ databases">
        <authorList>
            <person name="Soares A.E.R."/>
            <person name="Aleixo A."/>
            <person name="Schneider P."/>
            <person name="Miyaki C.Y."/>
            <person name="Schneider M.P."/>
            <person name="Mello C."/>
            <person name="Vasconcelos A.T.R."/>
        </authorList>
    </citation>
    <scope>NUCLEOTIDE SEQUENCE</scope>
    <source>
        <tissue evidence="16">Muscle</tissue>
    </source>
</reference>
<evidence type="ECO:0000256" key="13">
    <source>
        <dbReference type="SAM" id="MobiDB-lite"/>
    </source>
</evidence>
<sequence>MISGLLIFSLLMGSTASGPLSRAEPAVSRDVTTFFQLAQEDTWENVNLTSMSCEDRKNRTWVTLQLTNSSLTAFPVCLPEALEILDLSNNLLQEVNGSEIAKLPRLRVLSLRQNRLWSLTWGSEPLSSLLKLDLSFNKLSSVPSCHSSALPNLRWLSLAGNPLVEIQPLAFSCYPQLQVLNLSATLLGQDDSRGIRESAFAISTAPTEATNRPGSSINVLDLSRTFLEKIQPEWTRDLSNLRSLHLTKMPQLRSLNTEFVKSMPGLRELHCQDSHSLGFVRTEMFYSAPHLSHLSFENCNLSSFDPWDTNSSGVITINLYGNPLLCDCQLSWLLSKPKKVVLQKARETFCTSQGDGGRPSTSVSLLELYDKCQSESNVTLPDSNTPSPDHEAFSFATAVATATDSALLTKDTDTSSLIQRGVLSTTASPVLTRDTDTSSLIQRGVLSTTANPVLTRDTDTSSLIPADVMSTMAPPTTEPMLTKANNSSHEEEAVAKSSSNLPAFASVTSFPVFLNELFAQSSDYGSTSQTRTEQPKGELRTTHTMFPHEGPFTQTTSHYSAGATGIPNTTDHFIHSIASHAGEGAQQGTPQMSPPQLTSSRSSAQPEPAPTRPPSHYVDDYDYDEQPKETPVQPGHISCDYNPCKHLQKPCSELQSVSQCSCPGMSSEDEVPDPPRLREVIEVTDSSALVRWCAPYSVVHTYELMLHAQGHEDRQFVMDNIYPTSRQYTLYNLLPYTTYNVCVTASNKAGSSQVTGQEIPAVADAIRTSLGPKGMDKMIQDAKGDVTITNDGATILKQMQVLHPAAKMLVELSKAQDIEAGDGTTSVVVIAGALLDACSRLLQKGIHPTIISESFQKALDKGIEVLTNMAQPVELSDRETLLNSATTSLNSKVVCQYSSLLSPMSVDAVMKVIDPSTANSVDLRDIKIVKKLGGTIDDCELVEGLVLTQKVANTGVTRVEKAKIGLIQFCLSAPKTDMDNQIVVSDYAQMDRVLREERAYILNLVKQIKKAGCNVLLIQKSILRDALSDLALHFLNKVKIMVVKDIEREDIEFICKTIGTKPVAHIDQFTPDMLGSAELAEEVNLNGSGKLVKITGCTNPGKTVSIVVRGSNKLVLEEAERSIHDALCVIRCLVKKRALIAGGGAPEIELALRLNEYARTLKGMDSYCVRAYGDALEVIPSTLAENAGLNPISTVTELRNRHAQGEKTAGINVRKGGISNILEELVVQPLLVSLSALTLATETVRSILKIDDVDGFDLDSNTKRVQTPPLNGDCDKGIDFSKICNSNQEYYLKLEELKNAHLETMRKLESMYRNKLYLKGAQPLDRRKDTPPKCCRPTWDKSSYQPLDWHKSFSDSDLSDPLDPSSISDVSDGELALEGNGSEPRSSSFAKQQIQKMWDGFSVEDYISRLPESPPSPPARRKARNRHKGWSPKVTVPKPFQMTIREAQRKEQNVKSKSQIELENHLLKKQLEEEAECQKKFRANPVPAAIFLPLYHDIVQRNEERRRSVRERSKLRLLASQKPFKFIERERQRSEMRKMQLRDLSTPGNPTKVFRAKPVPKCVYSPDFQERLKEEELYREIRIRMRAEELLRNSSVPNSRLALKETKKNKKAKSTEPKPPEHRPRINSSVPDFERSYERFQKRLLQQRKVKNLTVCEPFNLLTSYIPSDRGKILKDIQEDEEKLKETRWPFASPRWKPQGRHSGARAQLLGSGKSKSPKNTESTRRRLQALRNSEKQRRQEYLQELQEMEERKNARIAAEKHYSNRLRALGISPEFVSEKGQTTVVLQCSTAEDFISTDARERVIEIRVRDRKPLEEEAAEDSPHSEHSWEEEEEEEGKGVRTSTPDEHSSELEDEEEPRASPCASEPGPSLHSEEEEEEAKAGLSLSHSQEEEEAKAGPSLGHSQEEEEEEAKGGLSLGHSQEEEEAKAGPSLGHSQEEEDGQSGPSSRSERSQEEEGQSDPEAEGAFQYEDEEYESDDSEEQPSDEDPD</sequence>
<dbReference type="PROSITE" id="PS00750">
    <property type="entry name" value="TCP1_1"/>
    <property type="match status" value="1"/>
</dbReference>
<keyword evidence="14" id="KW-0732">Signal</keyword>
<dbReference type="PROSITE" id="PS00751">
    <property type="entry name" value="TCP1_2"/>
    <property type="match status" value="1"/>
</dbReference>
<evidence type="ECO:0000256" key="10">
    <source>
        <dbReference type="ARBA" id="ARBA00049360"/>
    </source>
</evidence>
<keyword evidence="4" id="KW-0963">Cytoplasm</keyword>
<evidence type="ECO:0000256" key="2">
    <source>
        <dbReference type="ARBA" id="ARBA00008020"/>
    </source>
</evidence>
<dbReference type="InterPro" id="IPR027413">
    <property type="entry name" value="GROEL-like_equatorial_sf"/>
</dbReference>
<evidence type="ECO:0000313" key="16">
    <source>
        <dbReference type="EMBL" id="KAJ7422954.1"/>
    </source>
</evidence>
<feature type="compositionally biased region" description="Polar residues" evidence="13">
    <location>
        <begin position="586"/>
        <end position="605"/>
    </location>
</feature>
<dbReference type="InterPro" id="IPR012717">
    <property type="entry name" value="Chap_CCT_delta"/>
</dbReference>
<dbReference type="Proteomes" id="UP001145742">
    <property type="component" value="Unassembled WGS sequence"/>
</dbReference>
<dbReference type="InterPro" id="IPR003591">
    <property type="entry name" value="Leu-rich_rpt_typical-subtyp"/>
</dbReference>
<proteinExistence type="inferred from homology"/>
<evidence type="ECO:0000256" key="11">
    <source>
        <dbReference type="RuleBase" id="RU004187"/>
    </source>
</evidence>
<keyword evidence="7 11" id="KW-0547">Nucleotide-binding</keyword>
<keyword evidence="9 11" id="KW-0143">Chaperone</keyword>
<evidence type="ECO:0000256" key="6">
    <source>
        <dbReference type="ARBA" id="ARBA00022737"/>
    </source>
</evidence>
<dbReference type="InterPro" id="IPR002194">
    <property type="entry name" value="Chaperonin_TCP-1_CS"/>
</dbReference>
<dbReference type="InterPro" id="IPR027410">
    <property type="entry name" value="TCP-1-like_intermed_sf"/>
</dbReference>
<feature type="region of interest" description="Disordered" evidence="13">
    <location>
        <begin position="1598"/>
        <end position="1630"/>
    </location>
</feature>
<comment type="subcellular location">
    <subcellularLocation>
        <location evidence="1">Cytoplasm</location>
    </subcellularLocation>
</comment>
<evidence type="ECO:0000256" key="14">
    <source>
        <dbReference type="SAM" id="SignalP"/>
    </source>
</evidence>
<dbReference type="PANTHER" id="PTHR11353">
    <property type="entry name" value="CHAPERONIN"/>
    <property type="match status" value="1"/>
</dbReference>
<feature type="chain" id="PRO_5047323677" description="T-complex protein 1 subunit delta" evidence="14">
    <location>
        <begin position="18"/>
        <end position="1991"/>
    </location>
</feature>
<dbReference type="CDD" id="cd03338">
    <property type="entry name" value="TCP1_delta"/>
    <property type="match status" value="1"/>
</dbReference>
<feature type="compositionally biased region" description="Low complexity" evidence="13">
    <location>
        <begin position="1355"/>
        <end position="1370"/>
    </location>
</feature>